<evidence type="ECO:0000313" key="1">
    <source>
        <dbReference type="EMBL" id="EEQ41422.1"/>
    </source>
</evidence>
<reference evidence="1 2" key="1">
    <citation type="journal article" date="2009" name="Nature">
        <title>Evolution of pathogenicity and sexual reproduction in eight Candida genomes.</title>
        <authorList>
            <person name="Butler G."/>
            <person name="Rasmussen M.D."/>
            <person name="Lin M.F."/>
            <person name="Santos M.A."/>
            <person name="Sakthikumar S."/>
            <person name="Munro C.A."/>
            <person name="Rheinbay E."/>
            <person name="Grabherr M."/>
            <person name="Forche A."/>
            <person name="Reedy J.L."/>
            <person name="Agrafioti I."/>
            <person name="Arnaud M.B."/>
            <person name="Bates S."/>
            <person name="Brown A.J."/>
            <person name="Brunke S."/>
            <person name="Costanzo M.C."/>
            <person name="Fitzpatrick D.A."/>
            <person name="de Groot P.W."/>
            <person name="Harris D."/>
            <person name="Hoyer L.L."/>
            <person name="Hube B."/>
            <person name="Klis F.M."/>
            <person name="Kodira C."/>
            <person name="Lennard N."/>
            <person name="Logue M.E."/>
            <person name="Martin R."/>
            <person name="Neiman A.M."/>
            <person name="Nikolaou E."/>
            <person name="Quail M.A."/>
            <person name="Quinn J."/>
            <person name="Santos M.C."/>
            <person name="Schmitzberger F.F."/>
            <person name="Sherlock G."/>
            <person name="Shah P."/>
            <person name="Silverstein K.A."/>
            <person name="Skrzypek M.S."/>
            <person name="Soll D."/>
            <person name="Staggs R."/>
            <person name="Stansfield I."/>
            <person name="Stumpf M.P."/>
            <person name="Sudbery P.E."/>
            <person name="Srikantha T."/>
            <person name="Zeng Q."/>
            <person name="Berman J."/>
            <person name="Berriman M."/>
            <person name="Heitman J."/>
            <person name="Gow N.A."/>
            <person name="Lorenz M.C."/>
            <person name="Birren B.W."/>
            <person name="Kellis M."/>
            <person name="Cuomo C.A."/>
        </authorList>
    </citation>
    <scope>NUCLEOTIDE SEQUENCE [LARGE SCALE GENOMIC DNA]</scope>
    <source>
        <strain evidence="1 2">ATCC 42720</strain>
    </source>
</reference>
<dbReference type="Proteomes" id="UP000007703">
    <property type="component" value="Unassembled WGS sequence"/>
</dbReference>
<dbReference type="AlphaFoldDB" id="C4YBH2"/>
<dbReference type="HOGENOM" id="CLU_1326246_0_0_1"/>
<accession>C4YBH2</accession>
<evidence type="ECO:0000313" key="2">
    <source>
        <dbReference type="Proteomes" id="UP000007703"/>
    </source>
</evidence>
<gene>
    <name evidence="1" type="ORF">CLUG_05550</name>
</gene>
<name>C4YBH2_CLAL4</name>
<organism evidence="1 2">
    <name type="scientific">Clavispora lusitaniae (strain ATCC 42720)</name>
    <name type="common">Yeast</name>
    <name type="synonym">Candida lusitaniae</name>
    <dbReference type="NCBI Taxonomy" id="306902"/>
    <lineage>
        <taxon>Eukaryota</taxon>
        <taxon>Fungi</taxon>
        <taxon>Dikarya</taxon>
        <taxon>Ascomycota</taxon>
        <taxon>Saccharomycotina</taxon>
        <taxon>Pichiomycetes</taxon>
        <taxon>Metschnikowiaceae</taxon>
        <taxon>Clavispora</taxon>
    </lineage>
</organism>
<protein>
    <submittedName>
        <fullName evidence="1">Uncharacterized protein</fullName>
    </submittedName>
</protein>
<sequence length="207" mass="23407">MVKTAGVTFHERRRRLKPRHVCKRHVHVFKAKMVAHQKTVVGLAFGVVEQNENPGGRPCAHRRLKHIDAVGIKRHRNSPKETHIMERHRRRHRNQNVFGRRHSHIVSEPAVNGLAVDPVCETGPFFVHLVVGAVEARHDAAVGARRGASHPAGRVREHIVLGPARTARFLAARLPLKKLLSVGRRHELAHYLCAWHNARPRVESGKV</sequence>
<proteinExistence type="predicted"/>
<dbReference type="EMBL" id="CH408082">
    <property type="protein sequence ID" value="EEQ41422.1"/>
    <property type="molecule type" value="Genomic_DNA"/>
</dbReference>
<dbReference type="InParanoid" id="C4YBH2"/>
<dbReference type="KEGG" id="clu:CLUG_05550"/>
<dbReference type="VEuPathDB" id="FungiDB:CLUG_05550"/>